<keyword evidence="3" id="KW-1003">Cell membrane</keyword>
<evidence type="ECO:0000256" key="1">
    <source>
        <dbReference type="ARBA" id="ARBA00004162"/>
    </source>
</evidence>
<keyword evidence="4" id="KW-0812">Transmembrane</keyword>
<name>A0AAE3VTM0_9HYPH</name>
<dbReference type="RefSeq" id="WP_306887526.1">
    <property type="nucleotide sequence ID" value="NZ_JAUSUL010000006.1"/>
</dbReference>
<comment type="similarity">
    <text evidence="2">Belongs to the MotB family.</text>
</comment>
<evidence type="ECO:0000256" key="7">
    <source>
        <dbReference type="PROSITE-ProRule" id="PRU00473"/>
    </source>
</evidence>
<dbReference type="Pfam" id="PF13677">
    <property type="entry name" value="MotB_plug"/>
    <property type="match status" value="1"/>
</dbReference>
<keyword evidence="6 7" id="KW-0472">Membrane</keyword>
<dbReference type="EMBL" id="JAUSUL010000006">
    <property type="protein sequence ID" value="MDQ0317605.1"/>
    <property type="molecule type" value="Genomic_DNA"/>
</dbReference>
<comment type="subcellular location">
    <subcellularLocation>
        <location evidence="1">Cell membrane</location>
        <topology evidence="1">Single-pass membrane protein</topology>
    </subcellularLocation>
</comment>
<feature type="compositionally biased region" description="Low complexity" evidence="8">
    <location>
        <begin position="219"/>
        <end position="234"/>
    </location>
</feature>
<dbReference type="Pfam" id="PF00691">
    <property type="entry name" value="OmpA"/>
    <property type="match status" value="1"/>
</dbReference>
<dbReference type="InterPro" id="IPR025713">
    <property type="entry name" value="MotB-like_N_dom"/>
</dbReference>
<dbReference type="SUPFAM" id="SSF103088">
    <property type="entry name" value="OmpA-like"/>
    <property type="match status" value="1"/>
</dbReference>
<dbReference type="Gene3D" id="3.30.1330.60">
    <property type="entry name" value="OmpA-like domain"/>
    <property type="match status" value="1"/>
</dbReference>
<evidence type="ECO:0000256" key="8">
    <source>
        <dbReference type="SAM" id="MobiDB-lite"/>
    </source>
</evidence>
<feature type="region of interest" description="Disordered" evidence="8">
    <location>
        <begin position="136"/>
        <end position="242"/>
    </location>
</feature>
<gene>
    <name evidence="10" type="ORF">J2S73_004091</name>
</gene>
<feature type="compositionally biased region" description="Basic and acidic residues" evidence="8">
    <location>
        <begin position="93"/>
        <end position="120"/>
    </location>
</feature>
<evidence type="ECO:0000259" key="9">
    <source>
        <dbReference type="PROSITE" id="PS51123"/>
    </source>
</evidence>
<evidence type="ECO:0000313" key="11">
    <source>
        <dbReference type="Proteomes" id="UP001229244"/>
    </source>
</evidence>
<dbReference type="NCBIfam" id="NF004651">
    <property type="entry name" value="PRK05996.1"/>
    <property type="match status" value="1"/>
</dbReference>
<proteinExistence type="inferred from homology"/>
<dbReference type="CDD" id="cd07185">
    <property type="entry name" value="OmpA_C-like"/>
    <property type="match status" value="1"/>
</dbReference>
<sequence>MSQGEHQDLIIIKRVDEEEHEHHSSAWKVAHADFMTAMMAFFLIMWLINATDDEVRKMIAAYFNPVDLAASVTNQKGVLDPADAQLVAPPDGESGKGDGEGRAEEVPAPSDAEHSAREKAAFQDPYSVLAKLAEEVEPNQNSDVNAPEGEAGDPGQSGGDVLRDPFDPAYWQSEEAQMEPPVTIAGGTAGKTGPDQTHSDTAAERQAAAQAQVMGREQGAATTATAASVGGATSYTQQPLGRRPLELTGAAVILPPEEGVMSNDSEVTELARDLDIAMESSIDSGAKPHLLVQETSEGLLVSLTDDIDYSMFESGSAVPAPKVVVAMARIAEALAQRDGEIVVRGYTDARPFRSETYDNWRLSSARAHMARYMLIRGGLDEDRIVSVEGRADRELKNEADPNAAENRRIEILLREPDQGGGE</sequence>
<organism evidence="10 11">
    <name type="scientific">Amorphus orientalis</name>
    <dbReference type="NCBI Taxonomy" id="649198"/>
    <lineage>
        <taxon>Bacteria</taxon>
        <taxon>Pseudomonadati</taxon>
        <taxon>Pseudomonadota</taxon>
        <taxon>Alphaproteobacteria</taxon>
        <taxon>Hyphomicrobiales</taxon>
        <taxon>Amorphaceae</taxon>
        <taxon>Amorphus</taxon>
    </lineage>
</organism>
<protein>
    <submittedName>
        <fullName evidence="10">Chemotaxis protein MotB</fullName>
    </submittedName>
</protein>
<evidence type="ECO:0000256" key="3">
    <source>
        <dbReference type="ARBA" id="ARBA00022475"/>
    </source>
</evidence>
<evidence type="ECO:0000256" key="6">
    <source>
        <dbReference type="ARBA" id="ARBA00023136"/>
    </source>
</evidence>
<feature type="domain" description="OmpA-like" evidence="9">
    <location>
        <begin position="299"/>
        <end position="417"/>
    </location>
</feature>
<dbReference type="InterPro" id="IPR006665">
    <property type="entry name" value="OmpA-like"/>
</dbReference>
<evidence type="ECO:0000256" key="2">
    <source>
        <dbReference type="ARBA" id="ARBA00008914"/>
    </source>
</evidence>
<dbReference type="Proteomes" id="UP001229244">
    <property type="component" value="Unassembled WGS sequence"/>
</dbReference>
<evidence type="ECO:0000313" key="10">
    <source>
        <dbReference type="EMBL" id="MDQ0317605.1"/>
    </source>
</evidence>
<accession>A0AAE3VTM0</accession>
<dbReference type="GO" id="GO:0005886">
    <property type="term" value="C:plasma membrane"/>
    <property type="evidence" value="ECO:0007669"/>
    <property type="project" value="UniProtKB-SubCell"/>
</dbReference>
<dbReference type="AlphaFoldDB" id="A0AAE3VTM0"/>
<dbReference type="PROSITE" id="PS51123">
    <property type="entry name" value="OMPA_2"/>
    <property type="match status" value="1"/>
</dbReference>
<feature type="region of interest" description="Disordered" evidence="8">
    <location>
        <begin position="394"/>
        <end position="422"/>
    </location>
</feature>
<dbReference type="PANTHER" id="PTHR30329:SF21">
    <property type="entry name" value="LIPOPROTEIN YIAD-RELATED"/>
    <property type="match status" value="1"/>
</dbReference>
<feature type="region of interest" description="Disordered" evidence="8">
    <location>
        <begin position="81"/>
        <end position="120"/>
    </location>
</feature>
<dbReference type="InterPro" id="IPR050330">
    <property type="entry name" value="Bact_OuterMem_StrucFunc"/>
</dbReference>
<keyword evidence="5" id="KW-1133">Transmembrane helix</keyword>
<comment type="caution">
    <text evidence="10">The sequence shown here is derived from an EMBL/GenBank/DDBJ whole genome shotgun (WGS) entry which is preliminary data.</text>
</comment>
<dbReference type="PANTHER" id="PTHR30329">
    <property type="entry name" value="STATOR ELEMENT OF FLAGELLAR MOTOR COMPLEX"/>
    <property type="match status" value="1"/>
</dbReference>
<reference evidence="10" key="1">
    <citation type="submission" date="2023-07" db="EMBL/GenBank/DDBJ databases">
        <title>Genomic Encyclopedia of Type Strains, Phase IV (KMG-IV): sequencing the most valuable type-strain genomes for metagenomic binning, comparative biology and taxonomic classification.</title>
        <authorList>
            <person name="Goeker M."/>
        </authorList>
    </citation>
    <scope>NUCLEOTIDE SEQUENCE</scope>
    <source>
        <strain evidence="10">DSM 21202</strain>
    </source>
</reference>
<evidence type="ECO:0000256" key="4">
    <source>
        <dbReference type="ARBA" id="ARBA00022692"/>
    </source>
</evidence>
<dbReference type="InterPro" id="IPR036737">
    <property type="entry name" value="OmpA-like_sf"/>
</dbReference>
<evidence type="ECO:0000256" key="5">
    <source>
        <dbReference type="ARBA" id="ARBA00022989"/>
    </source>
</evidence>
<keyword evidence="11" id="KW-1185">Reference proteome</keyword>